<dbReference type="Pfam" id="PF25137">
    <property type="entry name" value="ADH_Fe_C"/>
    <property type="match status" value="1"/>
</dbReference>
<keyword evidence="3" id="KW-0520">NAD</keyword>
<dbReference type="PANTHER" id="PTHR11496">
    <property type="entry name" value="ALCOHOL DEHYDROGENASE"/>
    <property type="match status" value="1"/>
</dbReference>
<comment type="similarity">
    <text evidence="1">Belongs to the iron-containing alcohol dehydrogenase family.</text>
</comment>
<dbReference type="InterPro" id="IPR056798">
    <property type="entry name" value="ADH_Fe_C"/>
</dbReference>
<dbReference type="FunFam" id="3.40.50.1970:FF:000003">
    <property type="entry name" value="Alcohol dehydrogenase, iron-containing"/>
    <property type="match status" value="1"/>
</dbReference>
<evidence type="ECO:0000256" key="1">
    <source>
        <dbReference type="ARBA" id="ARBA00007358"/>
    </source>
</evidence>
<evidence type="ECO:0000313" key="7">
    <source>
        <dbReference type="Proteomes" id="UP001178277"/>
    </source>
</evidence>
<dbReference type="InterPro" id="IPR039697">
    <property type="entry name" value="Alcohol_dehydrogenase_Fe"/>
</dbReference>
<gene>
    <name evidence="6" type="ORF">Q8G35_28220</name>
</gene>
<dbReference type="PROSITE" id="PS00913">
    <property type="entry name" value="ADH_IRON_1"/>
    <property type="match status" value="1"/>
</dbReference>
<dbReference type="AlphaFoldDB" id="A0AA90NZ66"/>
<dbReference type="FunFam" id="1.20.1090.10:FF:000001">
    <property type="entry name" value="Aldehyde-alcohol dehydrogenase"/>
    <property type="match status" value="1"/>
</dbReference>
<dbReference type="CDD" id="cd08194">
    <property type="entry name" value="Fe-ADH-like"/>
    <property type="match status" value="1"/>
</dbReference>
<evidence type="ECO:0000256" key="2">
    <source>
        <dbReference type="ARBA" id="ARBA00023002"/>
    </source>
</evidence>
<protein>
    <submittedName>
        <fullName evidence="6">Iron-containing alcohol dehydrogenase</fullName>
    </submittedName>
</protein>
<dbReference type="GO" id="GO:0046872">
    <property type="term" value="F:metal ion binding"/>
    <property type="evidence" value="ECO:0007669"/>
    <property type="project" value="InterPro"/>
</dbReference>
<feature type="domain" description="Alcohol dehydrogenase iron-type/glycerol dehydrogenase GldA" evidence="4">
    <location>
        <begin position="10"/>
        <end position="178"/>
    </location>
</feature>
<evidence type="ECO:0000256" key="3">
    <source>
        <dbReference type="ARBA" id="ARBA00023027"/>
    </source>
</evidence>
<dbReference type="InterPro" id="IPR001670">
    <property type="entry name" value="ADH_Fe/GldA"/>
</dbReference>
<accession>A0AA90NZ66</accession>
<dbReference type="Pfam" id="PF00465">
    <property type="entry name" value="Fe-ADH"/>
    <property type="match status" value="1"/>
</dbReference>
<dbReference type="EMBL" id="JAUUTP010000069">
    <property type="protein sequence ID" value="MDP1422133.1"/>
    <property type="molecule type" value="Genomic_DNA"/>
</dbReference>
<sequence>MNFSGELRTPNIVYYGNRSLSKLGKVASDLGSKALLISDKPMKDLGYVARVIRYLQGEGVHSITYLGVDSETKDTHVEEALTLFKEKECDLIVGLGGGSCIDAAKAVALLARNESALIEYMGVENEIINDPVSVIAIPTTAGTGSEVTDALVVTDTIKDLKMMIKQPKIMPQVAIVDPSLTLSSPKMLTVATGIDAFCHALEAYISRKSHPLTNTLALSSIKLIIDNIQRVYEDGNDLEARTQMALASMQAGIAFSNSSVCLVHGMSRPIGALYKVPHGISNAMLLSTVLEFSESSCVEKLAQVGRTIMEGMEQQSDVVVAKETVLFIKKLCVDLNIPNLKAWGINEEDFEQSLEKMATDALASGSPGNHPRVPSKEEIIDLYRVSFTNDYSTMKLLKK</sequence>
<dbReference type="Gene3D" id="1.20.1090.10">
    <property type="entry name" value="Dehydroquinate synthase-like - alpha domain"/>
    <property type="match status" value="1"/>
</dbReference>
<dbReference type="RefSeq" id="WP_305163104.1">
    <property type="nucleotide sequence ID" value="NZ_JAUUTP010000069.1"/>
</dbReference>
<dbReference type="Gene3D" id="3.40.50.1970">
    <property type="match status" value="1"/>
</dbReference>
<dbReference type="GO" id="GO:0004022">
    <property type="term" value="F:alcohol dehydrogenase (NAD+) activity"/>
    <property type="evidence" value="ECO:0007669"/>
    <property type="project" value="UniProtKB-ARBA"/>
</dbReference>
<organism evidence="6 7">
    <name type="scientific">Peribacillus simplex</name>
    <dbReference type="NCBI Taxonomy" id="1478"/>
    <lineage>
        <taxon>Bacteria</taxon>
        <taxon>Bacillati</taxon>
        <taxon>Bacillota</taxon>
        <taxon>Bacilli</taxon>
        <taxon>Bacillales</taxon>
        <taxon>Bacillaceae</taxon>
        <taxon>Peribacillus</taxon>
    </lineage>
</organism>
<name>A0AA90NZ66_9BACI</name>
<dbReference type="PANTHER" id="PTHR11496:SF102">
    <property type="entry name" value="ALCOHOL DEHYDROGENASE 4"/>
    <property type="match status" value="1"/>
</dbReference>
<dbReference type="InterPro" id="IPR018211">
    <property type="entry name" value="ADH_Fe_CS"/>
</dbReference>
<reference evidence="6" key="1">
    <citation type="submission" date="2023-07" db="EMBL/GenBank/DDBJ databases">
        <title>Murine gut Bacillus species.</title>
        <authorList>
            <person name="Gutman E."/>
            <person name="Hashuel R."/>
            <person name="Litvak Y."/>
        </authorList>
    </citation>
    <scope>NUCLEOTIDE SEQUENCE</scope>
    <source>
        <strain evidence="6">RU283</strain>
    </source>
</reference>
<evidence type="ECO:0000313" key="6">
    <source>
        <dbReference type="EMBL" id="MDP1422133.1"/>
    </source>
</evidence>
<keyword evidence="2" id="KW-0560">Oxidoreductase</keyword>
<dbReference type="Proteomes" id="UP001178277">
    <property type="component" value="Unassembled WGS sequence"/>
</dbReference>
<proteinExistence type="inferred from homology"/>
<dbReference type="SUPFAM" id="SSF56796">
    <property type="entry name" value="Dehydroquinate synthase-like"/>
    <property type="match status" value="1"/>
</dbReference>
<feature type="domain" description="Fe-containing alcohol dehydrogenase-like C-terminal" evidence="5">
    <location>
        <begin position="189"/>
        <end position="385"/>
    </location>
</feature>
<evidence type="ECO:0000259" key="4">
    <source>
        <dbReference type="Pfam" id="PF00465"/>
    </source>
</evidence>
<comment type="caution">
    <text evidence="6">The sequence shown here is derived from an EMBL/GenBank/DDBJ whole genome shotgun (WGS) entry which is preliminary data.</text>
</comment>
<evidence type="ECO:0000259" key="5">
    <source>
        <dbReference type="Pfam" id="PF25137"/>
    </source>
</evidence>